<protein>
    <recommendedName>
        <fullName evidence="6">Pentatricopeptide repeat-containing protein</fullName>
    </recommendedName>
</protein>
<dbReference type="Pfam" id="PF01535">
    <property type="entry name" value="PPR"/>
    <property type="match status" value="1"/>
</dbReference>
<reference evidence="5" key="2">
    <citation type="journal article" date="2015" name="Data Brief">
        <title>Shoot transcriptome of the giant reed, Arundo donax.</title>
        <authorList>
            <person name="Barrero R.A."/>
            <person name="Guerrero F.D."/>
            <person name="Moolhuijzen P."/>
            <person name="Goolsby J.A."/>
            <person name="Tidwell J."/>
            <person name="Bellgard S.E."/>
            <person name="Bellgard M.I."/>
        </authorList>
    </citation>
    <scope>NUCLEOTIDE SEQUENCE</scope>
    <source>
        <tissue evidence="5">Shoot tissue taken approximately 20 cm above the soil surface</tissue>
    </source>
</reference>
<dbReference type="InterPro" id="IPR050872">
    <property type="entry name" value="PPR_P_subfamily"/>
</dbReference>
<dbReference type="AlphaFoldDB" id="A0A0A9CWK6"/>
<dbReference type="Gene3D" id="1.25.40.10">
    <property type="entry name" value="Tetratricopeptide repeat domain"/>
    <property type="match status" value="1"/>
</dbReference>
<evidence type="ECO:0000256" key="1">
    <source>
        <dbReference type="ARBA" id="ARBA00007626"/>
    </source>
</evidence>
<organism evidence="5">
    <name type="scientific">Arundo donax</name>
    <name type="common">Giant reed</name>
    <name type="synonym">Donax arundinaceus</name>
    <dbReference type="NCBI Taxonomy" id="35708"/>
    <lineage>
        <taxon>Eukaryota</taxon>
        <taxon>Viridiplantae</taxon>
        <taxon>Streptophyta</taxon>
        <taxon>Embryophyta</taxon>
        <taxon>Tracheophyta</taxon>
        <taxon>Spermatophyta</taxon>
        <taxon>Magnoliopsida</taxon>
        <taxon>Liliopsida</taxon>
        <taxon>Poales</taxon>
        <taxon>Poaceae</taxon>
        <taxon>PACMAD clade</taxon>
        <taxon>Arundinoideae</taxon>
        <taxon>Arundineae</taxon>
        <taxon>Arundo</taxon>
    </lineage>
</organism>
<comment type="similarity">
    <text evidence="1">Belongs to the PPR family. P subfamily.</text>
</comment>
<dbReference type="InterPro" id="IPR011990">
    <property type="entry name" value="TPR-like_helical_dom_sf"/>
</dbReference>
<sequence>MMLKEMVASGHAPMASTYVDIMDCYCTLAKFHEAVSFLEQNDVTESEPYSVLLKWLCKNGRPQDSVSYLEKFHSRGLVDCHSCNIVITHFCNEGKIRTASELIGRMVVPSFTPDEGTCSAVISCYC</sequence>
<reference evidence="5" key="1">
    <citation type="submission" date="2014-09" db="EMBL/GenBank/DDBJ databases">
        <authorList>
            <person name="Magalhaes I.L.F."/>
            <person name="Oliveira U."/>
            <person name="Santos F.R."/>
            <person name="Vidigal T.H.D.A."/>
            <person name="Brescovit A.D."/>
            <person name="Santos A.J."/>
        </authorList>
    </citation>
    <scope>NUCLEOTIDE SEQUENCE</scope>
    <source>
        <tissue evidence="5">Shoot tissue taken approximately 20 cm above the soil surface</tissue>
    </source>
</reference>
<dbReference type="Pfam" id="PF13041">
    <property type="entry name" value="PPR_2"/>
    <property type="match status" value="1"/>
</dbReference>
<dbReference type="InterPro" id="IPR002885">
    <property type="entry name" value="PPR_rpt"/>
</dbReference>
<evidence type="ECO:0000313" key="5">
    <source>
        <dbReference type="EMBL" id="JAD77770.1"/>
    </source>
</evidence>
<dbReference type="EMBL" id="GBRH01220125">
    <property type="protein sequence ID" value="JAD77770.1"/>
    <property type="molecule type" value="Transcribed_RNA"/>
</dbReference>
<keyword evidence="2" id="KW-0677">Repeat</keyword>
<dbReference type="PROSITE" id="PS51375">
    <property type="entry name" value="PPR"/>
    <property type="match status" value="1"/>
</dbReference>
<evidence type="ECO:0000256" key="4">
    <source>
        <dbReference type="PROSITE-ProRule" id="PRU00708"/>
    </source>
</evidence>
<dbReference type="NCBIfam" id="TIGR00756">
    <property type="entry name" value="PPR"/>
    <property type="match status" value="2"/>
</dbReference>
<feature type="repeat" description="PPR" evidence="4">
    <location>
        <begin position="79"/>
        <end position="113"/>
    </location>
</feature>
<accession>A0A0A9CWK6</accession>
<name>A0A0A9CWK6_ARUDO</name>
<evidence type="ECO:0000256" key="2">
    <source>
        <dbReference type="ARBA" id="ARBA00022737"/>
    </source>
</evidence>
<proteinExistence type="inferred from homology"/>
<dbReference type="PANTHER" id="PTHR46128">
    <property type="entry name" value="MITOCHONDRIAL GROUP I INTRON SPLICING FACTOR CCM1"/>
    <property type="match status" value="1"/>
</dbReference>
<dbReference type="PANTHER" id="PTHR46128:SF231">
    <property type="entry name" value="PROTEIN RF1, MITOCHONDRIAL-LIKE"/>
    <property type="match status" value="1"/>
</dbReference>
<keyword evidence="3" id="KW-0809">Transit peptide</keyword>
<evidence type="ECO:0008006" key="6">
    <source>
        <dbReference type="Google" id="ProtNLM"/>
    </source>
</evidence>
<evidence type="ECO:0000256" key="3">
    <source>
        <dbReference type="ARBA" id="ARBA00022946"/>
    </source>
</evidence>